<comment type="similarity">
    <text evidence="2">Belongs to the bacterial solute-binding protein 2 family.</text>
</comment>
<evidence type="ECO:0000256" key="1">
    <source>
        <dbReference type="ARBA" id="ARBA00004196"/>
    </source>
</evidence>
<dbReference type="InterPro" id="IPR025997">
    <property type="entry name" value="SBP_2_dom"/>
</dbReference>
<evidence type="ECO:0000256" key="2">
    <source>
        <dbReference type="ARBA" id="ARBA00007639"/>
    </source>
</evidence>
<reference evidence="5 6" key="1">
    <citation type="submission" date="2019-10" db="EMBL/GenBank/DDBJ databases">
        <title>Description of Paenibacillus humi sp. nov.</title>
        <authorList>
            <person name="Carlier A."/>
            <person name="Qi S."/>
        </authorList>
    </citation>
    <scope>NUCLEOTIDE SEQUENCE [LARGE SCALE GENOMIC DNA]</scope>
    <source>
        <strain evidence="5 6">LMG 31461</strain>
    </source>
</reference>
<dbReference type="InterPro" id="IPR028082">
    <property type="entry name" value="Peripla_BP_I"/>
</dbReference>
<dbReference type="Pfam" id="PF13407">
    <property type="entry name" value="Peripla_BP_4"/>
    <property type="match status" value="1"/>
</dbReference>
<comment type="subcellular location">
    <subcellularLocation>
        <location evidence="1">Cell envelope</location>
    </subcellularLocation>
</comment>
<feature type="region of interest" description="Disordered" evidence="3">
    <location>
        <begin position="40"/>
        <end position="59"/>
    </location>
</feature>
<dbReference type="PANTHER" id="PTHR30036">
    <property type="entry name" value="D-XYLOSE-BINDING PERIPLASMIC PROTEIN"/>
    <property type="match status" value="1"/>
</dbReference>
<gene>
    <name evidence="5" type="ORF">GC096_23270</name>
</gene>
<evidence type="ECO:0000256" key="3">
    <source>
        <dbReference type="SAM" id="MobiDB-lite"/>
    </source>
</evidence>
<feature type="domain" description="Periplasmic binding protein" evidence="4">
    <location>
        <begin position="72"/>
        <end position="317"/>
    </location>
</feature>
<dbReference type="InterPro" id="IPR050555">
    <property type="entry name" value="Bact_Solute-Bind_Prot2"/>
</dbReference>
<sequence>MGLLMKLSIARREILFMRMIKWVTLGTLMLLVLTGCRSSASTPEVSYSTSSSPNSTSSNTKRADMLTFGIIYPMAHPFYEMITDSIEIASKPHPVQLIVKAPDEINLEQQMRMMETLITQRVSGIAIDPIDPIAFEPLINKAVQAGIPVICFESDVPNSKRYSFIGSDPLQEGTLMGQMIDHNLKGRGMIMIEGSMSGSPQIRQRLQGLEQYLKLNTEIQVLEKKYHNGDNEKAITDLESMINEHPHFDALVPLDIVSSSNAILVWKSQGLKRYAMTFGLTPEVKEALLNGQINAVVSENEHLWGNLIIEQLLAAAKQATPTGWIDTGFEEIKQEEMANNY</sequence>
<dbReference type="EMBL" id="WHNY01000067">
    <property type="protein sequence ID" value="NOU66973.1"/>
    <property type="molecule type" value="Genomic_DNA"/>
</dbReference>
<name>A0ABX1XEQ5_9BACL</name>
<proteinExistence type="inferred from homology"/>
<protein>
    <submittedName>
        <fullName evidence="5">Substrate-binding domain-containing protein</fullName>
    </submittedName>
</protein>
<dbReference type="Proteomes" id="UP000653578">
    <property type="component" value="Unassembled WGS sequence"/>
</dbReference>
<keyword evidence="6" id="KW-1185">Reference proteome</keyword>
<comment type="caution">
    <text evidence="5">The sequence shown here is derived from an EMBL/GenBank/DDBJ whole genome shotgun (WGS) entry which is preliminary data.</text>
</comment>
<organism evidence="5 6">
    <name type="scientific">Paenibacillus plantarum</name>
    <dbReference type="NCBI Taxonomy" id="2654975"/>
    <lineage>
        <taxon>Bacteria</taxon>
        <taxon>Bacillati</taxon>
        <taxon>Bacillota</taxon>
        <taxon>Bacilli</taxon>
        <taxon>Bacillales</taxon>
        <taxon>Paenibacillaceae</taxon>
        <taxon>Paenibacillus</taxon>
    </lineage>
</organism>
<evidence type="ECO:0000259" key="4">
    <source>
        <dbReference type="Pfam" id="PF13407"/>
    </source>
</evidence>
<dbReference type="Gene3D" id="3.40.50.2300">
    <property type="match status" value="2"/>
</dbReference>
<evidence type="ECO:0000313" key="5">
    <source>
        <dbReference type="EMBL" id="NOU66973.1"/>
    </source>
</evidence>
<dbReference type="SUPFAM" id="SSF53822">
    <property type="entry name" value="Periplasmic binding protein-like I"/>
    <property type="match status" value="1"/>
</dbReference>
<evidence type="ECO:0000313" key="6">
    <source>
        <dbReference type="Proteomes" id="UP000653578"/>
    </source>
</evidence>
<dbReference type="PANTHER" id="PTHR30036:SF7">
    <property type="entry name" value="ABC TRANSPORTER PERIPLASMIC-BINDING PROTEIN YPHF"/>
    <property type="match status" value="1"/>
</dbReference>
<accession>A0ABX1XEQ5</accession>